<dbReference type="InterPro" id="IPR039315">
    <property type="entry name" value="CheW"/>
</dbReference>
<keyword evidence="3" id="KW-1185">Reference proteome</keyword>
<evidence type="ECO:0000313" key="2">
    <source>
        <dbReference type="EMBL" id="SHE93905.1"/>
    </source>
</evidence>
<gene>
    <name evidence="2" type="ORF">SAMN02746089_01038</name>
</gene>
<dbReference type="AlphaFoldDB" id="A0A1M4XK79"/>
<dbReference type="OrthoDB" id="9794382at2"/>
<dbReference type="SMART" id="SM00260">
    <property type="entry name" value="CheW"/>
    <property type="match status" value="1"/>
</dbReference>
<accession>A0A1M4XK79</accession>
<dbReference type="RefSeq" id="WP_073342321.1">
    <property type="nucleotide sequence ID" value="NZ_FQVH01000008.1"/>
</dbReference>
<organism evidence="2 3">
    <name type="scientific">Caldanaerobius fijiensis DSM 17918</name>
    <dbReference type="NCBI Taxonomy" id="1121256"/>
    <lineage>
        <taxon>Bacteria</taxon>
        <taxon>Bacillati</taxon>
        <taxon>Bacillota</taxon>
        <taxon>Clostridia</taxon>
        <taxon>Thermoanaerobacterales</taxon>
        <taxon>Thermoanaerobacteraceae</taxon>
        <taxon>Caldanaerobius</taxon>
    </lineage>
</organism>
<dbReference type="GO" id="GO:0005829">
    <property type="term" value="C:cytosol"/>
    <property type="evidence" value="ECO:0007669"/>
    <property type="project" value="TreeGrafter"/>
</dbReference>
<dbReference type="STRING" id="1121256.SAMN02746089_01038"/>
<feature type="domain" description="CheW-like" evidence="1">
    <location>
        <begin position="1"/>
        <end position="141"/>
    </location>
</feature>
<dbReference type="GO" id="GO:0006935">
    <property type="term" value="P:chemotaxis"/>
    <property type="evidence" value="ECO:0007669"/>
    <property type="project" value="InterPro"/>
</dbReference>
<dbReference type="SUPFAM" id="SSF50341">
    <property type="entry name" value="CheW-like"/>
    <property type="match status" value="1"/>
</dbReference>
<dbReference type="Gene3D" id="2.40.50.180">
    <property type="entry name" value="CheA-289, Domain 4"/>
    <property type="match status" value="1"/>
</dbReference>
<dbReference type="PROSITE" id="PS50851">
    <property type="entry name" value="CHEW"/>
    <property type="match status" value="1"/>
</dbReference>
<dbReference type="Proteomes" id="UP000184088">
    <property type="component" value="Unassembled WGS sequence"/>
</dbReference>
<dbReference type="InterPro" id="IPR002545">
    <property type="entry name" value="CheW-lke_dom"/>
</dbReference>
<dbReference type="Gene3D" id="2.30.30.40">
    <property type="entry name" value="SH3 Domains"/>
    <property type="match status" value="1"/>
</dbReference>
<dbReference type="PANTHER" id="PTHR22617:SF23">
    <property type="entry name" value="CHEMOTAXIS PROTEIN CHEW"/>
    <property type="match status" value="1"/>
</dbReference>
<dbReference type="Pfam" id="PF01584">
    <property type="entry name" value="CheW"/>
    <property type="match status" value="1"/>
</dbReference>
<dbReference type="GO" id="GO:0007165">
    <property type="term" value="P:signal transduction"/>
    <property type="evidence" value="ECO:0007669"/>
    <property type="project" value="InterPro"/>
</dbReference>
<sequence>MKYVVFKASGDTFGVDIQSAVSIEKILPITRVPLAPSYLRGIINLRGEIIPVIDLSRALEQSTSEESAGFKNIVIIKREDYKIGLLIDSDVSIIDIDDNLVQKDVSNLSEVDKAYISGIVKYENQIINILNTVKLTTPERAVI</sequence>
<evidence type="ECO:0000259" key="1">
    <source>
        <dbReference type="PROSITE" id="PS50851"/>
    </source>
</evidence>
<evidence type="ECO:0000313" key="3">
    <source>
        <dbReference type="Proteomes" id="UP000184088"/>
    </source>
</evidence>
<dbReference type="PANTHER" id="PTHR22617">
    <property type="entry name" value="CHEMOTAXIS SENSOR HISTIDINE KINASE-RELATED"/>
    <property type="match status" value="1"/>
</dbReference>
<reference evidence="2 3" key="1">
    <citation type="submission" date="2016-11" db="EMBL/GenBank/DDBJ databases">
        <authorList>
            <person name="Jaros S."/>
            <person name="Januszkiewicz K."/>
            <person name="Wedrychowicz H."/>
        </authorList>
    </citation>
    <scope>NUCLEOTIDE SEQUENCE [LARGE SCALE GENOMIC DNA]</scope>
    <source>
        <strain evidence="2 3">DSM 17918</strain>
    </source>
</reference>
<protein>
    <submittedName>
        <fullName evidence="2">Purine-binding chemotaxis protein CheW</fullName>
    </submittedName>
</protein>
<proteinExistence type="predicted"/>
<dbReference type="EMBL" id="FQVH01000008">
    <property type="protein sequence ID" value="SHE93905.1"/>
    <property type="molecule type" value="Genomic_DNA"/>
</dbReference>
<dbReference type="InterPro" id="IPR036061">
    <property type="entry name" value="CheW-like_dom_sf"/>
</dbReference>
<name>A0A1M4XK79_9THEO</name>